<feature type="region of interest" description="Disordered" evidence="1">
    <location>
        <begin position="203"/>
        <end position="231"/>
    </location>
</feature>
<dbReference type="OMA" id="FVCINEF"/>
<dbReference type="Gene3D" id="3.40.50.300">
    <property type="entry name" value="P-loop containing nucleotide triphosphate hydrolases"/>
    <property type="match status" value="1"/>
</dbReference>
<evidence type="ECO:0000256" key="2">
    <source>
        <dbReference type="SAM" id="Phobius"/>
    </source>
</evidence>
<dbReference type="GO" id="GO:0006897">
    <property type="term" value="P:endocytosis"/>
    <property type="evidence" value="ECO:0007669"/>
    <property type="project" value="TreeGrafter"/>
</dbReference>
<evidence type="ECO:0000313" key="4">
    <source>
        <dbReference type="EMBL" id="ETN97991.1"/>
    </source>
</evidence>
<dbReference type="PROSITE" id="PS50031">
    <property type="entry name" value="EH"/>
    <property type="match status" value="1"/>
</dbReference>
<dbReference type="PANTHER" id="PTHR11216">
    <property type="entry name" value="EH DOMAIN"/>
    <property type="match status" value="1"/>
</dbReference>
<dbReference type="EMBL" id="ASPP01047993">
    <property type="protein sequence ID" value="ETN97991.1"/>
    <property type="molecule type" value="Genomic_DNA"/>
</dbReference>
<name>X6LA32_RETFI</name>
<dbReference type="SUPFAM" id="SSF47473">
    <property type="entry name" value="EF-hand"/>
    <property type="match status" value="1"/>
</dbReference>
<dbReference type="Gene3D" id="1.10.268.20">
    <property type="match status" value="1"/>
</dbReference>
<protein>
    <recommendedName>
        <fullName evidence="3">EH domain-containing protein</fullName>
    </recommendedName>
</protein>
<gene>
    <name evidence="4" type="ORF">RFI_39531</name>
</gene>
<feature type="non-terminal residue" evidence="4">
    <location>
        <position position="1"/>
    </location>
</feature>
<dbReference type="Gene3D" id="1.10.238.10">
    <property type="entry name" value="EF-hand"/>
    <property type="match status" value="1"/>
</dbReference>
<dbReference type="AlphaFoldDB" id="X6LA32"/>
<organism evidence="4 5">
    <name type="scientific">Reticulomyxa filosa</name>
    <dbReference type="NCBI Taxonomy" id="46433"/>
    <lineage>
        <taxon>Eukaryota</taxon>
        <taxon>Sar</taxon>
        <taxon>Rhizaria</taxon>
        <taxon>Retaria</taxon>
        <taxon>Foraminifera</taxon>
        <taxon>Monothalamids</taxon>
        <taxon>Reticulomyxidae</taxon>
        <taxon>Reticulomyxa</taxon>
    </lineage>
</organism>
<evidence type="ECO:0000259" key="3">
    <source>
        <dbReference type="PROSITE" id="PS50031"/>
    </source>
</evidence>
<dbReference type="InterPro" id="IPR000261">
    <property type="entry name" value="EH_dom"/>
</dbReference>
<proteinExistence type="predicted"/>
<keyword evidence="5" id="KW-1185">Reference proteome</keyword>
<feature type="transmembrane region" description="Helical" evidence="2">
    <location>
        <begin position="86"/>
        <end position="106"/>
    </location>
</feature>
<evidence type="ECO:0000313" key="5">
    <source>
        <dbReference type="Proteomes" id="UP000023152"/>
    </source>
</evidence>
<dbReference type="GO" id="GO:0016197">
    <property type="term" value="P:endosomal transport"/>
    <property type="evidence" value="ECO:0007669"/>
    <property type="project" value="TreeGrafter"/>
</dbReference>
<feature type="compositionally biased region" description="Polar residues" evidence="1">
    <location>
        <begin position="217"/>
        <end position="230"/>
    </location>
</feature>
<dbReference type="Proteomes" id="UP000023152">
    <property type="component" value="Unassembled WGS sequence"/>
</dbReference>
<dbReference type="GO" id="GO:0005886">
    <property type="term" value="C:plasma membrane"/>
    <property type="evidence" value="ECO:0007669"/>
    <property type="project" value="TreeGrafter"/>
</dbReference>
<accession>X6LA32</accession>
<keyword evidence="2" id="KW-1133">Transmembrane helix</keyword>
<keyword evidence="2" id="KW-0812">Transmembrane</keyword>
<sequence>GHDDKIRCVLNKADSVNNQALLRIYGALMWSLGKVFKTPEVLRVYVGSFWDQPYSNDHNAALFDSEADDLLSDLRSLPRHSATRKVIAICIFIFIFYLFVCINEFVKRTRQLRVHCLIVEHLRKQFGMFGKEKTQQKLLDNLREEFRTLAKEEGLNLNDFPNPDKFRELVQTFDISKFPKLNKKWKEGLDEVLNDRVPELMRKIPSNSSSSDEEKQNQASNPFASQSQPEASLDPTKTWIVNAATKAKYDTKFYSLAIQAGKASTSEITGVMLQSGLSREVLKAIWELSDIDQDGKMVYSFSQHLTHILHIY</sequence>
<dbReference type="SMART" id="SM00027">
    <property type="entry name" value="EH"/>
    <property type="match status" value="1"/>
</dbReference>
<dbReference type="Pfam" id="PF18150">
    <property type="entry name" value="DUF5600"/>
    <property type="match status" value="1"/>
</dbReference>
<dbReference type="PANTHER" id="PTHR11216:SF31">
    <property type="entry name" value="AT21416P"/>
    <property type="match status" value="1"/>
</dbReference>
<dbReference type="Pfam" id="PF12763">
    <property type="entry name" value="EH"/>
    <property type="match status" value="1"/>
</dbReference>
<reference evidence="4 5" key="1">
    <citation type="journal article" date="2013" name="Curr. Biol.">
        <title>The Genome of the Foraminiferan Reticulomyxa filosa.</title>
        <authorList>
            <person name="Glockner G."/>
            <person name="Hulsmann N."/>
            <person name="Schleicher M."/>
            <person name="Noegel A.A."/>
            <person name="Eichinger L."/>
            <person name="Gallinger C."/>
            <person name="Pawlowski J."/>
            <person name="Sierra R."/>
            <person name="Euteneuer U."/>
            <person name="Pillet L."/>
            <person name="Moustafa A."/>
            <person name="Platzer M."/>
            <person name="Groth M."/>
            <person name="Szafranski K."/>
            <person name="Schliwa M."/>
        </authorList>
    </citation>
    <scope>NUCLEOTIDE SEQUENCE [LARGE SCALE GENOMIC DNA]</scope>
</reference>
<dbReference type="InterPro" id="IPR011992">
    <property type="entry name" value="EF-hand-dom_pair"/>
</dbReference>
<dbReference type="InterPro" id="IPR040990">
    <property type="entry name" value="DUF5600"/>
</dbReference>
<dbReference type="OrthoDB" id="1716625at2759"/>
<feature type="domain" description="EH" evidence="3">
    <location>
        <begin position="245"/>
        <end position="312"/>
    </location>
</feature>
<dbReference type="GO" id="GO:0005737">
    <property type="term" value="C:cytoplasm"/>
    <property type="evidence" value="ECO:0007669"/>
    <property type="project" value="TreeGrafter"/>
</dbReference>
<keyword evidence="2" id="KW-0472">Membrane</keyword>
<comment type="caution">
    <text evidence="4">The sequence shown here is derived from an EMBL/GenBank/DDBJ whole genome shotgun (WGS) entry which is preliminary data.</text>
</comment>
<evidence type="ECO:0000256" key="1">
    <source>
        <dbReference type="SAM" id="MobiDB-lite"/>
    </source>
</evidence>
<dbReference type="InterPro" id="IPR027417">
    <property type="entry name" value="P-loop_NTPase"/>
</dbReference>